<dbReference type="Gene3D" id="3.10.570.10">
    <property type="entry name" value="sex pheromone staph- cam373 precursor domain"/>
    <property type="match status" value="1"/>
</dbReference>
<dbReference type="Proteomes" id="UP000257317">
    <property type="component" value="Unassembled WGS sequence"/>
</dbReference>
<keyword evidence="2" id="KW-0732">Signal</keyword>
<feature type="region of interest" description="Disordered" evidence="1">
    <location>
        <begin position="27"/>
        <end position="49"/>
    </location>
</feature>
<sequence length="379" mass="41618">MKKVLKITAILGVLITLSACGNLKDSDLANNPTTSNSQKKKYQTTSTNDNSYNVLLKNGKYLTSPISGLTANDNDNNVDERALESQLMNLSHNQFSTGKYVFQEGQELNQATVTDWLGRYSKSNKEGLNPKKAAKGKSYEPIILDQILEQDYLTKNGSSYKLGGISLGLALNSVDYYNKKDGGPEYQTKISRNQQESFGKEAANKVIKRIRKQKGMKNIPILIGLFSKTSKDSLVGGNYFAYGIANANSSKINEWKTVSYRSQILPVVGNEKAINSSDATAFSDFKSAIQDYFPNISGVTANVQYQNGKLSQMNITVTTQFYGYAQVESFTRLVASSAKKYLPTNAPIEIKITSVNDVQALIAKNSADDGYSVHIFGGE</sequence>
<dbReference type="InterPro" id="IPR011426">
    <property type="entry name" value="CamS"/>
</dbReference>
<accession>A0A2Z6TPW4</accession>
<dbReference type="Pfam" id="PF07537">
    <property type="entry name" value="CamS"/>
    <property type="match status" value="1"/>
</dbReference>
<gene>
    <name evidence="3" type="ORF">LrDSM24759_07310</name>
</gene>
<feature type="signal peptide" evidence="2">
    <location>
        <begin position="1"/>
        <end position="21"/>
    </location>
</feature>
<dbReference type="CDD" id="cd13440">
    <property type="entry name" value="CamS_repeat_2"/>
    <property type="match status" value="1"/>
</dbReference>
<protein>
    <recommendedName>
        <fullName evidence="5">CamS family sex pheromone protein</fullName>
    </recommendedName>
</protein>
<evidence type="ECO:0000256" key="2">
    <source>
        <dbReference type="SAM" id="SignalP"/>
    </source>
</evidence>
<comment type="caution">
    <text evidence="3">The sequence shown here is derived from an EMBL/GenBank/DDBJ whole genome shotgun (WGS) entry which is preliminary data.</text>
</comment>
<feature type="compositionally biased region" description="Polar residues" evidence="1">
    <location>
        <begin position="28"/>
        <end position="49"/>
    </location>
</feature>
<evidence type="ECO:0000256" key="1">
    <source>
        <dbReference type="SAM" id="MobiDB-lite"/>
    </source>
</evidence>
<evidence type="ECO:0000313" key="4">
    <source>
        <dbReference type="Proteomes" id="UP000257317"/>
    </source>
</evidence>
<evidence type="ECO:0008006" key="5">
    <source>
        <dbReference type="Google" id="ProtNLM"/>
    </source>
</evidence>
<feature type="chain" id="PRO_5038808318" description="CamS family sex pheromone protein" evidence="2">
    <location>
        <begin position="22"/>
        <end position="379"/>
    </location>
</feature>
<organism evidence="3 4">
    <name type="scientific">Lactobacillus rodentium</name>
    <dbReference type="NCBI Taxonomy" id="947835"/>
    <lineage>
        <taxon>Bacteria</taxon>
        <taxon>Bacillati</taxon>
        <taxon>Bacillota</taxon>
        <taxon>Bacilli</taxon>
        <taxon>Lactobacillales</taxon>
        <taxon>Lactobacillaceae</taxon>
        <taxon>Lactobacillus</taxon>
    </lineage>
</organism>
<dbReference type="PIRSF" id="PIRSF012509">
    <property type="entry name" value="CamS"/>
    <property type="match status" value="1"/>
</dbReference>
<dbReference type="RefSeq" id="WP_117118158.1">
    <property type="nucleotide sequence ID" value="NZ_BFBY01000004.1"/>
</dbReference>
<proteinExistence type="predicted"/>
<dbReference type="CDD" id="cd13441">
    <property type="entry name" value="CamS_repeat_1"/>
    <property type="match status" value="1"/>
</dbReference>
<dbReference type="OrthoDB" id="9795361at2"/>
<reference evidence="4" key="1">
    <citation type="submission" date="2018-03" db="EMBL/GenBank/DDBJ databases">
        <title>New taxa in the Lactobacillus gasseri group.</title>
        <authorList>
            <person name="Tanizawa Y."/>
            <person name="Tohno M."/>
            <person name="Endo A."/>
            <person name="Arita M."/>
        </authorList>
    </citation>
    <scope>NUCLEOTIDE SEQUENCE [LARGE SCALE GENOMIC DNA]</scope>
    <source>
        <strain evidence="4">DSM 24759</strain>
    </source>
</reference>
<dbReference type="AlphaFoldDB" id="A0A2Z6TPW4"/>
<dbReference type="EMBL" id="BFBY01000004">
    <property type="protein sequence ID" value="GBG04817.1"/>
    <property type="molecule type" value="Genomic_DNA"/>
</dbReference>
<keyword evidence="4" id="KW-1185">Reference proteome</keyword>
<dbReference type="PROSITE" id="PS51257">
    <property type="entry name" value="PROKAR_LIPOPROTEIN"/>
    <property type="match status" value="1"/>
</dbReference>
<name>A0A2Z6TPW4_9LACO</name>
<evidence type="ECO:0000313" key="3">
    <source>
        <dbReference type="EMBL" id="GBG04817.1"/>
    </source>
</evidence>